<name>A0A562KEE2_SPHWJ</name>
<evidence type="ECO:0000313" key="2">
    <source>
        <dbReference type="EMBL" id="TWH93780.1"/>
    </source>
</evidence>
<gene>
    <name evidence="2" type="ORF">IQ35_01989</name>
</gene>
<feature type="region of interest" description="Disordered" evidence="1">
    <location>
        <begin position="125"/>
        <end position="161"/>
    </location>
</feature>
<dbReference type="AlphaFoldDB" id="A0A562KEE2"/>
<organism evidence="2 3">
    <name type="scientific">Sphingobium wenxiniae (strain DSM 21828 / CGMCC 1.7748 / JZ-1)</name>
    <dbReference type="NCBI Taxonomy" id="595605"/>
    <lineage>
        <taxon>Bacteria</taxon>
        <taxon>Pseudomonadati</taxon>
        <taxon>Pseudomonadota</taxon>
        <taxon>Alphaproteobacteria</taxon>
        <taxon>Sphingomonadales</taxon>
        <taxon>Sphingomonadaceae</taxon>
        <taxon>Sphingobium</taxon>
    </lineage>
</organism>
<dbReference type="InterPro" id="IPR046163">
    <property type="entry name" value="DUF6165"/>
</dbReference>
<dbReference type="Pfam" id="PF19662">
    <property type="entry name" value="DUF6165"/>
    <property type="match status" value="1"/>
</dbReference>
<reference evidence="2 3" key="1">
    <citation type="journal article" date="2015" name="Stand. Genomic Sci.">
        <title>Genomic Encyclopedia of Bacterial and Archaeal Type Strains, Phase III: the genomes of soil and plant-associated and newly described type strains.</title>
        <authorList>
            <person name="Whitman W.B."/>
            <person name="Woyke T."/>
            <person name="Klenk H.P."/>
            <person name="Zhou Y."/>
            <person name="Lilburn T.G."/>
            <person name="Beck B.J."/>
            <person name="De Vos P."/>
            <person name="Vandamme P."/>
            <person name="Eisen J.A."/>
            <person name="Garrity G."/>
            <person name="Hugenholtz P."/>
            <person name="Kyrpides N.C."/>
        </authorList>
    </citation>
    <scope>NUCLEOTIDE SEQUENCE [LARGE SCALE GENOMIC DNA]</scope>
    <source>
        <strain evidence="2 3">CGMCC 1.7748</strain>
    </source>
</reference>
<protein>
    <submittedName>
        <fullName evidence="2">Uncharacterized protein</fullName>
    </submittedName>
</protein>
<sequence length="161" mass="17679">MATMRSPSVPVSWGELLDKLTILAIKRKRIAAPAARAHVDREYRLLQSIGAQALVSQEVGRLVERLRQVNERLWEVEDAIRGQEAAADFGPGFIRLARTVYKVNDRRAAIKREINALLDSELVEEKSYARPDSTAPAPMPGPAMPPGAQVRGMAGRAGNGR</sequence>
<dbReference type="RefSeq" id="WP_021245422.1">
    <property type="nucleotide sequence ID" value="NZ_JACIIY010000004.1"/>
</dbReference>
<evidence type="ECO:0000313" key="3">
    <source>
        <dbReference type="Proteomes" id="UP000316624"/>
    </source>
</evidence>
<proteinExistence type="predicted"/>
<accession>A0A562KEE2</accession>
<dbReference type="Proteomes" id="UP000316624">
    <property type="component" value="Unassembled WGS sequence"/>
</dbReference>
<keyword evidence="3" id="KW-1185">Reference proteome</keyword>
<evidence type="ECO:0000256" key="1">
    <source>
        <dbReference type="SAM" id="MobiDB-lite"/>
    </source>
</evidence>
<comment type="caution">
    <text evidence="2">The sequence shown here is derived from an EMBL/GenBank/DDBJ whole genome shotgun (WGS) entry which is preliminary data.</text>
</comment>
<dbReference type="EMBL" id="VLKK01000006">
    <property type="protein sequence ID" value="TWH93780.1"/>
    <property type="molecule type" value="Genomic_DNA"/>
</dbReference>